<dbReference type="AlphaFoldDB" id="A0AAE1JYX4"/>
<protein>
    <submittedName>
        <fullName evidence="2">Uncharacterized protein</fullName>
    </submittedName>
</protein>
<evidence type="ECO:0000256" key="1">
    <source>
        <dbReference type="SAM" id="Phobius"/>
    </source>
</evidence>
<organism evidence="2 3">
    <name type="scientific">Petrolisthes cinctipes</name>
    <name type="common">Flat porcelain crab</name>
    <dbReference type="NCBI Taxonomy" id="88211"/>
    <lineage>
        <taxon>Eukaryota</taxon>
        <taxon>Metazoa</taxon>
        <taxon>Ecdysozoa</taxon>
        <taxon>Arthropoda</taxon>
        <taxon>Crustacea</taxon>
        <taxon>Multicrustacea</taxon>
        <taxon>Malacostraca</taxon>
        <taxon>Eumalacostraca</taxon>
        <taxon>Eucarida</taxon>
        <taxon>Decapoda</taxon>
        <taxon>Pleocyemata</taxon>
        <taxon>Anomura</taxon>
        <taxon>Galatheoidea</taxon>
        <taxon>Porcellanidae</taxon>
        <taxon>Petrolisthes</taxon>
    </lineage>
</organism>
<keyword evidence="1" id="KW-0472">Membrane</keyword>
<gene>
    <name evidence="2" type="ORF">Pcinc_033338</name>
</gene>
<dbReference type="EMBL" id="JAWQEG010004682">
    <property type="protein sequence ID" value="KAK3860617.1"/>
    <property type="molecule type" value="Genomic_DNA"/>
</dbReference>
<keyword evidence="3" id="KW-1185">Reference proteome</keyword>
<name>A0AAE1JYX4_PETCI</name>
<accession>A0AAE1JYX4</accession>
<evidence type="ECO:0000313" key="3">
    <source>
        <dbReference type="Proteomes" id="UP001286313"/>
    </source>
</evidence>
<sequence length="151" mass="17025">MRLTCQTDPPDLLLHLTILLLMVVVWWQRPSFKQMERGDYLKCVAACQPILCHTLRSLVTTFLVSYPTQCQEHPGCGKIGLERTMQQGWVRRSRERGRGRNGERVGSNGNVVGGTLHTIDLCLAAAPPLAWPPPHSRPAILFSRGWPEVSW</sequence>
<feature type="transmembrane region" description="Helical" evidence="1">
    <location>
        <begin position="12"/>
        <end position="28"/>
    </location>
</feature>
<keyword evidence="1" id="KW-1133">Transmembrane helix</keyword>
<evidence type="ECO:0000313" key="2">
    <source>
        <dbReference type="EMBL" id="KAK3860617.1"/>
    </source>
</evidence>
<comment type="caution">
    <text evidence="2">The sequence shown here is derived from an EMBL/GenBank/DDBJ whole genome shotgun (WGS) entry which is preliminary data.</text>
</comment>
<dbReference type="Proteomes" id="UP001286313">
    <property type="component" value="Unassembled WGS sequence"/>
</dbReference>
<reference evidence="2" key="1">
    <citation type="submission" date="2023-10" db="EMBL/GenBank/DDBJ databases">
        <title>Genome assemblies of two species of porcelain crab, Petrolisthes cinctipes and Petrolisthes manimaculis (Anomura: Porcellanidae).</title>
        <authorList>
            <person name="Angst P."/>
        </authorList>
    </citation>
    <scope>NUCLEOTIDE SEQUENCE</scope>
    <source>
        <strain evidence="2">PB745_01</strain>
        <tissue evidence="2">Gill</tissue>
    </source>
</reference>
<keyword evidence="1" id="KW-0812">Transmembrane</keyword>
<proteinExistence type="predicted"/>